<dbReference type="Proteomes" id="UP000754710">
    <property type="component" value="Unassembled WGS sequence"/>
</dbReference>
<accession>A0ABS7RJT8</accession>
<comment type="caution">
    <text evidence="3">The sequence shown here is derived from an EMBL/GenBank/DDBJ whole genome shotgun (WGS) entry which is preliminary data.</text>
</comment>
<keyword evidence="2" id="KW-0732">Signal</keyword>
<evidence type="ECO:0000256" key="1">
    <source>
        <dbReference type="SAM" id="MobiDB-lite"/>
    </source>
</evidence>
<dbReference type="EMBL" id="JAIEZQ010000002">
    <property type="protein sequence ID" value="MBY9075313.1"/>
    <property type="molecule type" value="Genomic_DNA"/>
</dbReference>
<feature type="compositionally biased region" description="Gly residues" evidence="1">
    <location>
        <begin position="41"/>
        <end position="55"/>
    </location>
</feature>
<keyword evidence="4" id="KW-1185">Reference proteome</keyword>
<organism evidence="3 4">
    <name type="scientific">Nocardioides jiangsuensis</name>
    <dbReference type="NCBI Taxonomy" id="2866161"/>
    <lineage>
        <taxon>Bacteria</taxon>
        <taxon>Bacillati</taxon>
        <taxon>Actinomycetota</taxon>
        <taxon>Actinomycetes</taxon>
        <taxon>Propionibacteriales</taxon>
        <taxon>Nocardioidaceae</taxon>
        <taxon>Nocardioides</taxon>
    </lineage>
</organism>
<evidence type="ECO:0000313" key="3">
    <source>
        <dbReference type="EMBL" id="MBY9075313.1"/>
    </source>
</evidence>
<evidence type="ECO:0000313" key="4">
    <source>
        <dbReference type="Proteomes" id="UP000754710"/>
    </source>
</evidence>
<feature type="compositionally biased region" description="Low complexity" evidence="1">
    <location>
        <begin position="31"/>
        <end position="40"/>
    </location>
</feature>
<protein>
    <submittedName>
        <fullName evidence="3">Uncharacterized protein</fullName>
    </submittedName>
</protein>
<reference evidence="3 4" key="1">
    <citation type="submission" date="2021-08" db="EMBL/GenBank/DDBJ databases">
        <title>Nocardioides bacterium WL0053 sp. nov., isolated from the sediment.</title>
        <authorList>
            <person name="Wang L."/>
            <person name="Zhang D."/>
            <person name="Zhang A."/>
        </authorList>
    </citation>
    <scope>NUCLEOTIDE SEQUENCE [LARGE SCALE GENOMIC DNA]</scope>
    <source>
        <strain evidence="3 4">WL0053</strain>
    </source>
</reference>
<dbReference type="RefSeq" id="WP_221025077.1">
    <property type="nucleotide sequence ID" value="NZ_JAIEZQ010000002.1"/>
</dbReference>
<proteinExistence type="predicted"/>
<evidence type="ECO:0000256" key="2">
    <source>
        <dbReference type="SAM" id="SignalP"/>
    </source>
</evidence>
<sequence>MASRTVSALVALLLATTACTGGSEVAGERGAGPSASPSGATPGGGPSGTVGPVRGGPLGFDGSGRFCSSHPSRDFVYGDDILDTVEPIEIESLALVGASGVRIVDAWVLPVRGVPLSGDWTQWPLPRQDLGGKVGLEWNEREPAEGAFLDPGTTYNLIVRMRRPGPRTPGGFKALAIEYRTSSTSYVRDTHTRGRFKRSCF</sequence>
<gene>
    <name evidence="3" type="ORF">K1X13_10830</name>
</gene>
<feature type="chain" id="PRO_5045797060" evidence="2">
    <location>
        <begin position="21"/>
        <end position="201"/>
    </location>
</feature>
<dbReference type="PROSITE" id="PS51257">
    <property type="entry name" value="PROKAR_LIPOPROTEIN"/>
    <property type="match status" value="1"/>
</dbReference>
<feature type="signal peptide" evidence="2">
    <location>
        <begin position="1"/>
        <end position="20"/>
    </location>
</feature>
<name>A0ABS7RJT8_9ACTN</name>
<feature type="region of interest" description="Disordered" evidence="1">
    <location>
        <begin position="23"/>
        <end position="55"/>
    </location>
</feature>